<dbReference type="Gene3D" id="3.90.180.10">
    <property type="entry name" value="Medium-chain alcohol dehydrogenases, catalytic domain"/>
    <property type="match status" value="1"/>
</dbReference>
<comment type="caution">
    <text evidence="3">The sequence shown here is derived from an EMBL/GenBank/DDBJ whole genome shotgun (WGS) entry which is preliminary data.</text>
</comment>
<dbReference type="RefSeq" id="WP_135482543.1">
    <property type="nucleotide sequence ID" value="NZ_SRMF01000002.1"/>
</dbReference>
<proteinExistence type="predicted"/>
<name>A0A4Z0W8T8_9GAMM</name>
<dbReference type="InterPro" id="IPR020843">
    <property type="entry name" value="ER"/>
</dbReference>
<dbReference type="GO" id="GO:0003730">
    <property type="term" value="F:mRNA 3'-UTR binding"/>
    <property type="evidence" value="ECO:0007669"/>
    <property type="project" value="TreeGrafter"/>
</dbReference>
<dbReference type="CDD" id="cd08253">
    <property type="entry name" value="zeta_crystallin"/>
    <property type="match status" value="1"/>
</dbReference>
<dbReference type="EMBL" id="SRMF01000002">
    <property type="protein sequence ID" value="TGG93977.1"/>
    <property type="molecule type" value="Genomic_DNA"/>
</dbReference>
<reference evidence="3 4" key="1">
    <citation type="submission" date="2019-04" db="EMBL/GenBank/DDBJ databases">
        <title>Natronospirillum operosus gen. nov., sp. nov., a haloalkaliphilic satellite isolated from decaying biomass of laboratory culture of cyanobacterium Geitlerinema sp. and proposal of Natronospirillaceae fam. nov. and Saccharospirillaceae fam. nov.</title>
        <authorList>
            <person name="Kevbrin V."/>
            <person name="Boltyanskaya Y."/>
            <person name="Koziaeva V."/>
            <person name="Grouzdev D.S."/>
            <person name="Park M."/>
            <person name="Cho J."/>
        </authorList>
    </citation>
    <scope>NUCLEOTIDE SEQUENCE [LARGE SCALE GENOMIC DNA]</scope>
    <source>
        <strain evidence="3 4">G-116</strain>
    </source>
</reference>
<dbReference type="FunFam" id="3.40.50.720:FF:000244">
    <property type="entry name" value="quinone oxidoreductase"/>
    <property type="match status" value="1"/>
</dbReference>
<dbReference type="Proteomes" id="UP000297475">
    <property type="component" value="Unassembled WGS sequence"/>
</dbReference>
<dbReference type="InterPro" id="IPR011032">
    <property type="entry name" value="GroES-like_sf"/>
</dbReference>
<dbReference type="PANTHER" id="PTHR44154:SF1">
    <property type="entry name" value="QUINONE OXIDOREDUCTASE"/>
    <property type="match status" value="1"/>
</dbReference>
<evidence type="ECO:0000259" key="2">
    <source>
        <dbReference type="SMART" id="SM00829"/>
    </source>
</evidence>
<dbReference type="GO" id="GO:0005829">
    <property type="term" value="C:cytosol"/>
    <property type="evidence" value="ECO:0007669"/>
    <property type="project" value="TreeGrafter"/>
</dbReference>
<dbReference type="OrthoDB" id="9785812at2"/>
<protein>
    <submittedName>
        <fullName evidence="3">NADPH:quinone reductase</fullName>
    </submittedName>
</protein>
<dbReference type="Pfam" id="PF08240">
    <property type="entry name" value="ADH_N"/>
    <property type="match status" value="1"/>
</dbReference>
<feature type="domain" description="Enoyl reductase (ER)" evidence="2">
    <location>
        <begin position="10"/>
        <end position="316"/>
    </location>
</feature>
<dbReference type="PANTHER" id="PTHR44154">
    <property type="entry name" value="QUINONE OXIDOREDUCTASE"/>
    <property type="match status" value="1"/>
</dbReference>
<sequence>MKAMCSHEYGGPEVLRLEDVEKPRINDDQMLIQVKAAGVNPVDTYIRGGTNNYSTTFPHTPGMDGAGEVVEVGANVTGFCTGDRVFFHRCVTGSAAEFTVGDPATTYKLPDSVSWVEGACMGVPGLTAYRALFNRGQARAGESVLIHGATGAVGTVAVQLAKAAGLNVTASAGTEEGERLLRQLGADQIVNHRTEDYLQPWHSLDDGFDLIIEMLADVNLDRDLKALARRGRVVVVGSRGSIEITPRDLMARDAAVMGMALFNGTPAEFRQISQALYPLLDGGLVKPVVRKTFSLENLPQAHTEILESGAAGNLVIDLEA</sequence>
<dbReference type="GO" id="GO:0003960">
    <property type="term" value="F:quinone reductase (NADPH) activity"/>
    <property type="evidence" value="ECO:0007669"/>
    <property type="project" value="TreeGrafter"/>
</dbReference>
<dbReference type="SUPFAM" id="SSF51735">
    <property type="entry name" value="NAD(P)-binding Rossmann-fold domains"/>
    <property type="match status" value="1"/>
</dbReference>
<accession>A0A4Z0W8T8</accession>
<keyword evidence="1" id="KW-0521">NADP</keyword>
<dbReference type="Pfam" id="PF00107">
    <property type="entry name" value="ADH_zinc_N"/>
    <property type="match status" value="1"/>
</dbReference>
<organism evidence="3 4">
    <name type="scientific">Natronospirillum operosum</name>
    <dbReference type="NCBI Taxonomy" id="2759953"/>
    <lineage>
        <taxon>Bacteria</taxon>
        <taxon>Pseudomonadati</taxon>
        <taxon>Pseudomonadota</taxon>
        <taxon>Gammaproteobacteria</taxon>
        <taxon>Oceanospirillales</taxon>
        <taxon>Natronospirillaceae</taxon>
        <taxon>Natronospirillum</taxon>
    </lineage>
</organism>
<dbReference type="InterPro" id="IPR013149">
    <property type="entry name" value="ADH-like_C"/>
</dbReference>
<evidence type="ECO:0000256" key="1">
    <source>
        <dbReference type="ARBA" id="ARBA00022857"/>
    </source>
</evidence>
<dbReference type="SMART" id="SM00829">
    <property type="entry name" value="PKS_ER"/>
    <property type="match status" value="1"/>
</dbReference>
<dbReference type="AlphaFoldDB" id="A0A4Z0W8T8"/>
<evidence type="ECO:0000313" key="3">
    <source>
        <dbReference type="EMBL" id="TGG93977.1"/>
    </source>
</evidence>
<evidence type="ECO:0000313" key="4">
    <source>
        <dbReference type="Proteomes" id="UP000297475"/>
    </source>
</evidence>
<dbReference type="SUPFAM" id="SSF50129">
    <property type="entry name" value="GroES-like"/>
    <property type="match status" value="1"/>
</dbReference>
<keyword evidence="4" id="KW-1185">Reference proteome</keyword>
<dbReference type="InterPro" id="IPR013154">
    <property type="entry name" value="ADH-like_N"/>
</dbReference>
<dbReference type="Gene3D" id="3.40.50.720">
    <property type="entry name" value="NAD(P)-binding Rossmann-like Domain"/>
    <property type="match status" value="1"/>
</dbReference>
<dbReference type="InterPro" id="IPR036291">
    <property type="entry name" value="NAD(P)-bd_dom_sf"/>
</dbReference>
<dbReference type="InterPro" id="IPR051603">
    <property type="entry name" value="Zinc-ADH_QOR/CCCR"/>
</dbReference>
<dbReference type="GO" id="GO:0070402">
    <property type="term" value="F:NADPH binding"/>
    <property type="evidence" value="ECO:0007669"/>
    <property type="project" value="TreeGrafter"/>
</dbReference>
<gene>
    <name evidence="3" type="ORF">E4656_07290</name>
</gene>